<dbReference type="GO" id="GO:0005524">
    <property type="term" value="F:ATP binding"/>
    <property type="evidence" value="ECO:0007669"/>
    <property type="project" value="UniProtKB-KW"/>
</dbReference>
<evidence type="ECO:0000256" key="6">
    <source>
        <dbReference type="ARBA" id="ARBA00022884"/>
    </source>
</evidence>
<dbReference type="InterPro" id="IPR001763">
    <property type="entry name" value="Rhodanese-like_dom"/>
</dbReference>
<dbReference type="GO" id="GO:0003724">
    <property type="term" value="F:RNA helicase activity"/>
    <property type="evidence" value="ECO:0007669"/>
    <property type="project" value="UniProtKB-EC"/>
</dbReference>
<dbReference type="STRING" id="1328759.A0A5C2RYX0"/>
<evidence type="ECO:0000256" key="1">
    <source>
        <dbReference type="ARBA" id="ARBA00012552"/>
    </source>
</evidence>
<evidence type="ECO:0000256" key="3">
    <source>
        <dbReference type="ARBA" id="ARBA00022801"/>
    </source>
</evidence>
<dbReference type="EC" id="3.6.4.13" evidence="1"/>
<dbReference type="Pfam" id="PF00271">
    <property type="entry name" value="Helicase_C"/>
    <property type="match status" value="1"/>
</dbReference>
<evidence type="ECO:0000259" key="11">
    <source>
        <dbReference type="PROSITE" id="PS51194"/>
    </source>
</evidence>
<keyword evidence="6" id="KW-0694">RNA-binding</keyword>
<dbReference type="PROSITE" id="PS50206">
    <property type="entry name" value="RHODANESE_3"/>
    <property type="match status" value="1"/>
</dbReference>
<dbReference type="CDD" id="cd18787">
    <property type="entry name" value="SF2_C_DEAD"/>
    <property type="match status" value="1"/>
</dbReference>
<keyword evidence="13" id="KW-1185">Reference proteome</keyword>
<dbReference type="InterPro" id="IPR050079">
    <property type="entry name" value="DEAD_box_RNA_helicase"/>
</dbReference>
<dbReference type="InterPro" id="IPR011545">
    <property type="entry name" value="DEAD/DEAH_box_helicase_dom"/>
</dbReference>
<feature type="domain" description="Helicase ATP-binding" evidence="10">
    <location>
        <begin position="299"/>
        <end position="553"/>
    </location>
</feature>
<dbReference type="Proteomes" id="UP000313359">
    <property type="component" value="Unassembled WGS sequence"/>
</dbReference>
<feature type="compositionally biased region" description="Basic and acidic residues" evidence="8">
    <location>
        <begin position="670"/>
        <end position="686"/>
    </location>
</feature>
<dbReference type="InterPro" id="IPR027417">
    <property type="entry name" value="P-loop_NTPase"/>
</dbReference>
<feature type="region of interest" description="Disordered" evidence="8">
    <location>
        <begin position="657"/>
        <end position="691"/>
    </location>
</feature>
<evidence type="ECO:0000256" key="2">
    <source>
        <dbReference type="ARBA" id="ARBA00022741"/>
    </source>
</evidence>
<feature type="domain" description="Rhodanese" evidence="9">
    <location>
        <begin position="592"/>
        <end position="646"/>
    </location>
</feature>
<dbReference type="GO" id="GO:0016787">
    <property type="term" value="F:hydrolase activity"/>
    <property type="evidence" value="ECO:0007669"/>
    <property type="project" value="UniProtKB-KW"/>
</dbReference>
<evidence type="ECO:0000313" key="13">
    <source>
        <dbReference type="Proteomes" id="UP000313359"/>
    </source>
</evidence>
<feature type="region of interest" description="Disordered" evidence="8">
    <location>
        <begin position="747"/>
        <end position="773"/>
    </location>
</feature>
<feature type="region of interest" description="Disordered" evidence="8">
    <location>
        <begin position="33"/>
        <end position="98"/>
    </location>
</feature>
<evidence type="ECO:0000256" key="5">
    <source>
        <dbReference type="ARBA" id="ARBA00022840"/>
    </source>
</evidence>
<dbReference type="PANTHER" id="PTHR47959">
    <property type="entry name" value="ATP-DEPENDENT RNA HELICASE RHLE-RELATED"/>
    <property type="match status" value="1"/>
</dbReference>
<dbReference type="PROSITE" id="PS51192">
    <property type="entry name" value="HELICASE_ATP_BIND_1"/>
    <property type="match status" value="1"/>
</dbReference>
<evidence type="ECO:0000256" key="8">
    <source>
        <dbReference type="SAM" id="MobiDB-lite"/>
    </source>
</evidence>
<feature type="compositionally biased region" description="Basic and acidic residues" evidence="8">
    <location>
        <begin position="747"/>
        <end position="758"/>
    </location>
</feature>
<evidence type="ECO:0000313" key="12">
    <source>
        <dbReference type="EMBL" id="RPD56286.1"/>
    </source>
</evidence>
<evidence type="ECO:0000256" key="4">
    <source>
        <dbReference type="ARBA" id="ARBA00022806"/>
    </source>
</evidence>
<dbReference type="AlphaFoldDB" id="A0A5C2RYX0"/>
<keyword evidence="2" id="KW-0547">Nucleotide-binding</keyword>
<dbReference type="PROSITE" id="PS51194">
    <property type="entry name" value="HELICASE_CTER"/>
    <property type="match status" value="1"/>
</dbReference>
<reference evidence="12" key="1">
    <citation type="journal article" date="2018" name="Genome Biol. Evol.">
        <title>Genomics and development of Lentinus tigrinus, a white-rot wood-decaying mushroom with dimorphic fruiting bodies.</title>
        <authorList>
            <person name="Wu B."/>
            <person name="Xu Z."/>
            <person name="Knudson A."/>
            <person name="Carlson A."/>
            <person name="Chen N."/>
            <person name="Kovaka S."/>
            <person name="LaButti K."/>
            <person name="Lipzen A."/>
            <person name="Pennachio C."/>
            <person name="Riley R."/>
            <person name="Schakwitz W."/>
            <person name="Umezawa K."/>
            <person name="Ohm R.A."/>
            <person name="Grigoriev I.V."/>
            <person name="Nagy L.G."/>
            <person name="Gibbons J."/>
            <person name="Hibbett D."/>
        </authorList>
    </citation>
    <scope>NUCLEOTIDE SEQUENCE [LARGE SCALE GENOMIC DNA]</scope>
    <source>
        <strain evidence="12">ALCF2SS1-6</strain>
    </source>
</reference>
<dbReference type="GO" id="GO:0005829">
    <property type="term" value="C:cytosol"/>
    <property type="evidence" value="ECO:0007669"/>
    <property type="project" value="TreeGrafter"/>
</dbReference>
<dbReference type="SMART" id="SM00487">
    <property type="entry name" value="DEXDc"/>
    <property type="match status" value="1"/>
</dbReference>
<organism evidence="12 13">
    <name type="scientific">Lentinus tigrinus ALCF2SS1-6</name>
    <dbReference type="NCBI Taxonomy" id="1328759"/>
    <lineage>
        <taxon>Eukaryota</taxon>
        <taxon>Fungi</taxon>
        <taxon>Dikarya</taxon>
        <taxon>Basidiomycota</taxon>
        <taxon>Agaricomycotina</taxon>
        <taxon>Agaricomycetes</taxon>
        <taxon>Polyporales</taxon>
        <taxon>Polyporaceae</taxon>
        <taxon>Lentinus</taxon>
    </lineage>
</organism>
<proteinExistence type="predicted"/>
<dbReference type="OrthoDB" id="10256233at2759"/>
<keyword evidence="3 12" id="KW-0378">Hydrolase</keyword>
<name>A0A5C2RYX0_9APHY</name>
<feature type="compositionally biased region" description="Low complexity" evidence="8">
    <location>
        <begin position="33"/>
        <end position="48"/>
    </location>
</feature>
<keyword evidence="4" id="KW-0347">Helicase</keyword>
<feature type="region of interest" description="Disordered" evidence="8">
    <location>
        <begin position="134"/>
        <end position="198"/>
    </location>
</feature>
<evidence type="ECO:0000256" key="7">
    <source>
        <dbReference type="ARBA" id="ARBA00047984"/>
    </source>
</evidence>
<dbReference type="GO" id="GO:0003723">
    <property type="term" value="F:RNA binding"/>
    <property type="evidence" value="ECO:0007669"/>
    <property type="project" value="UniProtKB-KW"/>
</dbReference>
<dbReference type="SUPFAM" id="SSF52540">
    <property type="entry name" value="P-loop containing nucleoside triphosphate hydrolases"/>
    <property type="match status" value="1"/>
</dbReference>
<accession>A0A5C2RYX0</accession>
<feature type="compositionally biased region" description="Basic and acidic residues" evidence="8">
    <location>
        <begin position="134"/>
        <end position="183"/>
    </location>
</feature>
<dbReference type="InterPro" id="IPR001650">
    <property type="entry name" value="Helicase_C-like"/>
</dbReference>
<dbReference type="EMBL" id="ML122289">
    <property type="protein sequence ID" value="RPD56286.1"/>
    <property type="molecule type" value="Genomic_DNA"/>
</dbReference>
<dbReference type="InterPro" id="IPR014001">
    <property type="entry name" value="Helicase_ATP-bd"/>
</dbReference>
<dbReference type="PANTHER" id="PTHR47959:SF1">
    <property type="entry name" value="ATP-DEPENDENT RNA HELICASE DBPA"/>
    <property type="match status" value="1"/>
</dbReference>
<protein>
    <recommendedName>
        <fullName evidence="1">RNA helicase</fullName>
        <ecNumber evidence="1">3.6.4.13</ecNumber>
    </recommendedName>
</protein>
<keyword evidence="5" id="KW-0067">ATP-binding</keyword>
<evidence type="ECO:0000259" key="9">
    <source>
        <dbReference type="PROSITE" id="PS50206"/>
    </source>
</evidence>
<gene>
    <name evidence="12" type="ORF">L227DRAFT_532113</name>
</gene>
<feature type="domain" description="Helicase C-terminal" evidence="11">
    <location>
        <begin position="580"/>
        <end position="773"/>
    </location>
</feature>
<sequence>MSLFASSRIAHRAVSLPPELVIACLHTSASSSLQASSSLSAQRSAPSRTRLVKNLKSSSKGKVEVAPPPPPPPRDEAPHIGRKPYIESAPRKRPTTRELEQRRLQRLEYKGGSKQFKKFPASLSVSSARFTKETPGRFNKETSSRFSRETPARFNEDTPARFNRDTPARFNRDTPARFNRDTPARFNWDTPARFNEDTPARFNKEAPARYNETPARFTRETAERVIKETHAPPAKISNPLGDEFDITNRAVSTQELPQEFTSPPLMEGLLTSVREALGPDACPTPIQALSLKHLVQMERSDPEKYHEYLLASETGSGKSMAYLLPMIQDLKQSELNGTQRRAPDSSAQRRAMNPRALVLAPTHELSRQLAGFAKELIHNTKLRVLCASRANTSSRKNVSAAKMADALFDEELSGEMFARPGAQAHGVDIVVGTPSKMLELMRGRGWDYDPEEQPHRKVVIGQPQMGLADVEWVVVDEADVLFDPDFQEQTRLILSEVAAARGHPVPYEPTLDLSTDEPATPLNYPFNFILTSATIPSALAAYLDRFHPSLTRLASPNLHKLPPKLKTEFVSWTGGNRDADIEHQLRRVWATDAEKGRPKSKVLVFCNKGTRVEALGEALREKGIPNVALTKGGDARLRGSNHHLDGFLRVRNAAASEPLAAPQAEEEAESEKKDKEKKEKEKEKAQETPSVMITTSLLSRGLDFAPDVQHVFIVDEPRNMVDFLHRAGRSGRAGQDGKVVVFVKDKGRGSDKAREVQEKVGALQRGRGARRKN</sequence>
<comment type="catalytic activity">
    <reaction evidence="7">
        <text>ATP + H2O = ADP + phosphate + H(+)</text>
        <dbReference type="Rhea" id="RHEA:13065"/>
        <dbReference type="ChEBI" id="CHEBI:15377"/>
        <dbReference type="ChEBI" id="CHEBI:15378"/>
        <dbReference type="ChEBI" id="CHEBI:30616"/>
        <dbReference type="ChEBI" id="CHEBI:43474"/>
        <dbReference type="ChEBI" id="CHEBI:456216"/>
        <dbReference type="EC" id="3.6.4.13"/>
    </reaction>
</comment>
<evidence type="ECO:0000259" key="10">
    <source>
        <dbReference type="PROSITE" id="PS51192"/>
    </source>
</evidence>
<dbReference type="Pfam" id="PF00270">
    <property type="entry name" value="DEAD"/>
    <property type="match status" value="1"/>
</dbReference>
<dbReference type="Gene3D" id="3.40.50.300">
    <property type="entry name" value="P-loop containing nucleotide triphosphate hydrolases"/>
    <property type="match status" value="2"/>
</dbReference>
<dbReference type="SMART" id="SM00490">
    <property type="entry name" value="HELICc"/>
    <property type="match status" value="1"/>
</dbReference>